<comment type="caution">
    <text evidence="1">The sequence shown here is derived from an EMBL/GenBank/DDBJ whole genome shotgun (WGS) entry which is preliminary data.</text>
</comment>
<proteinExistence type="predicted"/>
<accession>A0A0W8F685</accession>
<dbReference type="EMBL" id="LNQE01001520">
    <property type="protein sequence ID" value="KUG15907.1"/>
    <property type="molecule type" value="Genomic_DNA"/>
</dbReference>
<evidence type="ECO:0000313" key="1">
    <source>
        <dbReference type="EMBL" id="KUG15907.1"/>
    </source>
</evidence>
<gene>
    <name evidence="1" type="ORF">ASZ90_014415</name>
</gene>
<sequence length="64" mass="7354">MNVIAELGKHHKITQVQTRLIALEMEKQLISDAFGIDRHQQEILFIEITTRILNVSARSVTQLL</sequence>
<protein>
    <submittedName>
        <fullName evidence="1">Uncharacterized protein</fullName>
    </submittedName>
</protein>
<name>A0A0W8F685_9ZZZZ</name>
<dbReference type="AlphaFoldDB" id="A0A0W8F685"/>
<organism evidence="1">
    <name type="scientific">hydrocarbon metagenome</name>
    <dbReference type="NCBI Taxonomy" id="938273"/>
    <lineage>
        <taxon>unclassified sequences</taxon>
        <taxon>metagenomes</taxon>
        <taxon>ecological metagenomes</taxon>
    </lineage>
</organism>
<reference evidence="1" key="1">
    <citation type="journal article" date="2015" name="Proc. Natl. Acad. Sci. U.S.A.">
        <title>Networks of energetic and metabolic interactions define dynamics in microbial communities.</title>
        <authorList>
            <person name="Embree M."/>
            <person name="Liu J.K."/>
            <person name="Al-Bassam M.M."/>
            <person name="Zengler K."/>
        </authorList>
    </citation>
    <scope>NUCLEOTIDE SEQUENCE</scope>
</reference>